<dbReference type="STRING" id="1601833.SAMN05518684_10661"/>
<feature type="transmembrane region" description="Helical" evidence="5">
    <location>
        <begin position="95"/>
        <end position="119"/>
    </location>
</feature>
<dbReference type="Proteomes" id="UP000198571">
    <property type="component" value="Unassembled WGS sequence"/>
</dbReference>
<feature type="transmembrane region" description="Helical" evidence="5">
    <location>
        <begin position="229"/>
        <end position="249"/>
    </location>
</feature>
<sequence length="259" mass="29566">MISSVNPAVKMVAIIIPGVLLSFSFDIFTPLTYLIFIVAFTFLFSSIPVKKWLLVFTPFVFLALGFAWMTTLYTSDSFSGGRVLFEFWWFEITTGGVMVGISLALRSLCFVALSLMFILTTDSTKFMLSLMQQFKLPPKLTYGILAGYRFLPTFKHEFEVLRQAHRIRGVGRAKGVKGRLRQFRRYAIPLMANAIRKAERVAIAMESKGFTGSHDRTHYHHMSVGKKDWVFFASIVGTFFLVVFTSYQLGYLNIFGRQF</sequence>
<evidence type="ECO:0000313" key="6">
    <source>
        <dbReference type="EMBL" id="SES00202.1"/>
    </source>
</evidence>
<reference evidence="7" key="1">
    <citation type="submission" date="2016-10" db="EMBL/GenBank/DDBJ databases">
        <authorList>
            <person name="Varghese N."/>
            <person name="Submissions S."/>
        </authorList>
    </citation>
    <scope>NUCLEOTIDE SEQUENCE [LARGE SCALE GENOMIC DNA]</scope>
    <source>
        <strain evidence="7">S9</strain>
    </source>
</reference>
<keyword evidence="4 5" id="KW-0472">Membrane</keyword>
<dbReference type="CDD" id="cd16914">
    <property type="entry name" value="EcfT"/>
    <property type="match status" value="1"/>
</dbReference>
<accession>A0A1H9TT39</accession>
<dbReference type="AlphaFoldDB" id="A0A1H9TT39"/>
<evidence type="ECO:0000256" key="2">
    <source>
        <dbReference type="ARBA" id="ARBA00022692"/>
    </source>
</evidence>
<evidence type="ECO:0000313" key="7">
    <source>
        <dbReference type="Proteomes" id="UP000198571"/>
    </source>
</evidence>
<dbReference type="InterPro" id="IPR052770">
    <property type="entry name" value="Cobalt_transport_CbiQ"/>
</dbReference>
<dbReference type="GO" id="GO:0043190">
    <property type="term" value="C:ATP-binding cassette (ABC) transporter complex"/>
    <property type="evidence" value="ECO:0007669"/>
    <property type="project" value="TreeGrafter"/>
</dbReference>
<dbReference type="RefSeq" id="WP_093050575.1">
    <property type="nucleotide sequence ID" value="NZ_FOGT01000006.1"/>
</dbReference>
<dbReference type="PANTHER" id="PTHR43723:SF1">
    <property type="entry name" value="COBALT TRANSPORT PROTEIN CBIQ"/>
    <property type="match status" value="1"/>
</dbReference>
<dbReference type="OrthoDB" id="92887at2"/>
<dbReference type="EMBL" id="FOGT01000006">
    <property type="protein sequence ID" value="SES00202.1"/>
    <property type="molecule type" value="Genomic_DNA"/>
</dbReference>
<dbReference type="InterPro" id="IPR003339">
    <property type="entry name" value="ABC/ECF_trnsptr_transmembrane"/>
</dbReference>
<feature type="transmembrane region" description="Helical" evidence="5">
    <location>
        <begin position="52"/>
        <end position="75"/>
    </location>
</feature>
<keyword evidence="3 5" id="KW-1133">Transmembrane helix</keyword>
<proteinExistence type="predicted"/>
<feature type="transmembrane region" description="Helical" evidence="5">
    <location>
        <begin position="12"/>
        <end position="45"/>
    </location>
</feature>
<dbReference type="PANTHER" id="PTHR43723">
    <property type="entry name" value="COBALT TRANSPORT PROTEIN CBIQ"/>
    <property type="match status" value="1"/>
</dbReference>
<dbReference type="GO" id="GO:0006824">
    <property type="term" value="P:cobalt ion transport"/>
    <property type="evidence" value="ECO:0007669"/>
    <property type="project" value="TreeGrafter"/>
</dbReference>
<gene>
    <name evidence="6" type="ORF">SAMN05518684_10661</name>
</gene>
<evidence type="ECO:0000256" key="4">
    <source>
        <dbReference type="ARBA" id="ARBA00023136"/>
    </source>
</evidence>
<keyword evidence="2 5" id="KW-0812">Transmembrane</keyword>
<keyword evidence="7" id="KW-1185">Reference proteome</keyword>
<organism evidence="6 7">
    <name type="scientific">Salipaludibacillus aurantiacus</name>
    <dbReference type="NCBI Taxonomy" id="1601833"/>
    <lineage>
        <taxon>Bacteria</taxon>
        <taxon>Bacillati</taxon>
        <taxon>Bacillota</taxon>
        <taxon>Bacilli</taxon>
        <taxon>Bacillales</taxon>
        <taxon>Bacillaceae</taxon>
    </lineage>
</organism>
<protein>
    <submittedName>
        <fullName evidence="6">Energy-coupling factor transport system permease protein</fullName>
    </submittedName>
</protein>
<evidence type="ECO:0000256" key="5">
    <source>
        <dbReference type="SAM" id="Phobius"/>
    </source>
</evidence>
<name>A0A1H9TT39_9BACI</name>
<comment type="subcellular location">
    <subcellularLocation>
        <location evidence="1">Membrane</location>
        <topology evidence="1">Multi-pass membrane protein</topology>
    </subcellularLocation>
</comment>
<evidence type="ECO:0000256" key="1">
    <source>
        <dbReference type="ARBA" id="ARBA00004141"/>
    </source>
</evidence>
<evidence type="ECO:0000256" key="3">
    <source>
        <dbReference type="ARBA" id="ARBA00022989"/>
    </source>
</evidence>
<dbReference type="Pfam" id="PF02361">
    <property type="entry name" value="CbiQ"/>
    <property type="match status" value="1"/>
</dbReference>